<sequence length="118" mass="13572">MMRTKTKNPPLDQIGGPREDQKEKNQSQPVHQRKRHPRHLASQLKGPNQHKISNESAPVEEPMHTTQDLQELIPQEFETGANDDQPLEEASQHPHWFQKQAKPPTHDSAWNKTLSATH</sequence>
<feature type="compositionally biased region" description="Polar residues" evidence="1">
    <location>
        <begin position="108"/>
        <end position="118"/>
    </location>
</feature>
<evidence type="ECO:0000313" key="2">
    <source>
        <dbReference type="EMBL" id="GEU36914.1"/>
    </source>
</evidence>
<feature type="region of interest" description="Disordered" evidence="1">
    <location>
        <begin position="1"/>
        <end position="118"/>
    </location>
</feature>
<proteinExistence type="predicted"/>
<evidence type="ECO:0000256" key="1">
    <source>
        <dbReference type="SAM" id="MobiDB-lite"/>
    </source>
</evidence>
<protein>
    <submittedName>
        <fullName evidence="2">Uncharacterized protein</fullName>
    </submittedName>
</protein>
<name>A0A6L2JMP2_TANCI</name>
<dbReference type="EMBL" id="BKCJ010000865">
    <property type="protein sequence ID" value="GEU36914.1"/>
    <property type="molecule type" value="Genomic_DNA"/>
</dbReference>
<reference evidence="2" key="1">
    <citation type="journal article" date="2019" name="Sci. Rep.">
        <title>Draft genome of Tanacetum cinerariifolium, the natural source of mosquito coil.</title>
        <authorList>
            <person name="Yamashiro T."/>
            <person name="Shiraishi A."/>
            <person name="Satake H."/>
            <person name="Nakayama K."/>
        </authorList>
    </citation>
    <scope>NUCLEOTIDE SEQUENCE</scope>
</reference>
<comment type="caution">
    <text evidence="2">The sequence shown here is derived from an EMBL/GenBank/DDBJ whole genome shotgun (WGS) entry which is preliminary data.</text>
</comment>
<organism evidence="2">
    <name type="scientific">Tanacetum cinerariifolium</name>
    <name type="common">Dalmatian daisy</name>
    <name type="synonym">Chrysanthemum cinerariifolium</name>
    <dbReference type="NCBI Taxonomy" id="118510"/>
    <lineage>
        <taxon>Eukaryota</taxon>
        <taxon>Viridiplantae</taxon>
        <taxon>Streptophyta</taxon>
        <taxon>Embryophyta</taxon>
        <taxon>Tracheophyta</taxon>
        <taxon>Spermatophyta</taxon>
        <taxon>Magnoliopsida</taxon>
        <taxon>eudicotyledons</taxon>
        <taxon>Gunneridae</taxon>
        <taxon>Pentapetalae</taxon>
        <taxon>asterids</taxon>
        <taxon>campanulids</taxon>
        <taxon>Asterales</taxon>
        <taxon>Asteraceae</taxon>
        <taxon>Asteroideae</taxon>
        <taxon>Anthemideae</taxon>
        <taxon>Anthemidinae</taxon>
        <taxon>Tanacetum</taxon>
    </lineage>
</organism>
<gene>
    <name evidence="2" type="ORF">Tci_008892</name>
</gene>
<dbReference type="AlphaFoldDB" id="A0A6L2JMP2"/>
<accession>A0A6L2JMP2</accession>